<accession>A0A915IN35</accession>
<evidence type="ECO:0000313" key="1">
    <source>
        <dbReference type="Proteomes" id="UP000887565"/>
    </source>
</evidence>
<dbReference type="WBParaSite" id="nRc.2.0.1.t15289-RA">
    <property type="protein sequence ID" value="nRc.2.0.1.t15289-RA"/>
    <property type="gene ID" value="nRc.2.0.1.g15289"/>
</dbReference>
<sequence length="65" mass="7679">MSNKFAKLRIQEIEQKRNFPNDLTFETAAIDQSKQDSPMCECDYTYFNAMFGYLIFLLIDEARTL</sequence>
<protein>
    <submittedName>
        <fullName evidence="2">Uncharacterized protein</fullName>
    </submittedName>
</protein>
<reference evidence="2" key="1">
    <citation type="submission" date="2022-11" db="UniProtKB">
        <authorList>
            <consortium name="WormBaseParasite"/>
        </authorList>
    </citation>
    <scope>IDENTIFICATION</scope>
</reference>
<evidence type="ECO:0000313" key="2">
    <source>
        <dbReference type="WBParaSite" id="nRc.2.0.1.t15289-RA"/>
    </source>
</evidence>
<dbReference type="Proteomes" id="UP000887565">
    <property type="component" value="Unplaced"/>
</dbReference>
<dbReference type="AlphaFoldDB" id="A0A915IN35"/>
<proteinExistence type="predicted"/>
<name>A0A915IN35_ROMCU</name>
<organism evidence="1 2">
    <name type="scientific">Romanomermis culicivorax</name>
    <name type="common">Nematode worm</name>
    <dbReference type="NCBI Taxonomy" id="13658"/>
    <lineage>
        <taxon>Eukaryota</taxon>
        <taxon>Metazoa</taxon>
        <taxon>Ecdysozoa</taxon>
        <taxon>Nematoda</taxon>
        <taxon>Enoplea</taxon>
        <taxon>Dorylaimia</taxon>
        <taxon>Mermithida</taxon>
        <taxon>Mermithoidea</taxon>
        <taxon>Mermithidae</taxon>
        <taxon>Romanomermis</taxon>
    </lineage>
</organism>
<keyword evidence="1" id="KW-1185">Reference proteome</keyword>